<dbReference type="GO" id="GO:0016616">
    <property type="term" value="F:oxidoreductase activity, acting on the CH-OH group of donors, NAD or NADP as acceptor"/>
    <property type="evidence" value="ECO:0007669"/>
    <property type="project" value="TreeGrafter"/>
</dbReference>
<dbReference type="FunFam" id="3.40.50.720:FF:000084">
    <property type="entry name" value="Short-chain dehydrogenase reductase"/>
    <property type="match status" value="1"/>
</dbReference>
<evidence type="ECO:0000313" key="4">
    <source>
        <dbReference type="EMBL" id="TQS22335.1"/>
    </source>
</evidence>
<dbReference type="InterPro" id="IPR002347">
    <property type="entry name" value="SDR_fam"/>
</dbReference>
<dbReference type="PRINTS" id="PR00080">
    <property type="entry name" value="SDRFAMILY"/>
</dbReference>
<reference evidence="4 5" key="1">
    <citation type="submission" date="2019-07" db="EMBL/GenBank/DDBJ databases">
        <title>Microbispora hainanensis DSM 45428.</title>
        <authorList>
            <person name="Thawai C."/>
        </authorList>
    </citation>
    <scope>NUCLEOTIDE SEQUENCE [LARGE SCALE GENOMIC DNA]</scope>
    <source>
        <strain evidence="4 5">DSM 45428</strain>
    </source>
</reference>
<dbReference type="GO" id="GO:0030497">
    <property type="term" value="P:fatty acid elongation"/>
    <property type="evidence" value="ECO:0007669"/>
    <property type="project" value="TreeGrafter"/>
</dbReference>
<dbReference type="InterPro" id="IPR057326">
    <property type="entry name" value="KR_dom"/>
</dbReference>
<protein>
    <submittedName>
        <fullName evidence="4">SDR family oxidoreductase</fullName>
    </submittedName>
</protein>
<gene>
    <name evidence="4" type="ORF">FLX08_08025</name>
</gene>
<dbReference type="PRINTS" id="PR00081">
    <property type="entry name" value="GDHRDH"/>
</dbReference>
<dbReference type="PROSITE" id="PS00061">
    <property type="entry name" value="ADH_SHORT"/>
    <property type="match status" value="1"/>
</dbReference>
<dbReference type="Gene3D" id="3.40.50.720">
    <property type="entry name" value="NAD(P)-binding Rossmann-like Domain"/>
    <property type="match status" value="1"/>
</dbReference>
<name>A0A544Z033_9ACTN</name>
<comment type="similarity">
    <text evidence="1">Belongs to the short-chain dehydrogenases/reductases (SDR) family.</text>
</comment>
<dbReference type="PANTHER" id="PTHR42760:SF40">
    <property type="entry name" value="3-OXOACYL-[ACYL-CARRIER-PROTEIN] REDUCTASE, CHLOROPLASTIC"/>
    <property type="match status" value="1"/>
</dbReference>
<dbReference type="RefSeq" id="WP_142617582.1">
    <property type="nucleotide sequence ID" value="NZ_VIRM01000007.1"/>
</dbReference>
<dbReference type="Proteomes" id="UP000316541">
    <property type="component" value="Unassembled WGS sequence"/>
</dbReference>
<feature type="domain" description="Ketoreductase" evidence="3">
    <location>
        <begin position="5"/>
        <end position="229"/>
    </location>
</feature>
<evidence type="ECO:0000259" key="3">
    <source>
        <dbReference type="SMART" id="SM00822"/>
    </source>
</evidence>
<sequence length="255" mass="26401">MTSHPVVIVTGGTRGIGRSTVRRLCADGFGVVFTHSGSDVDAKALEDELGRSGALVRGVRLDVTGEDAPERLFELAEATGEVTGLVNNAGVTSRIGPFTGLTDADLRRVVDVNLVAPVRLCREAARRWTAGASEPATASSSGRVIVNVSSVASRTGSPHEYVAYAATKAAVETLTVGLARELAPAGIRVNAVAPGTIDTTIHARSGEPGRAERVAARIPMGRPGRPEEIAEAVAWLLSERASYVTGAVLNVDGGL</sequence>
<proteinExistence type="inferred from homology"/>
<dbReference type="SMART" id="SM00822">
    <property type="entry name" value="PKS_KR"/>
    <property type="match status" value="1"/>
</dbReference>
<dbReference type="InterPro" id="IPR036291">
    <property type="entry name" value="NAD(P)-bd_dom_sf"/>
</dbReference>
<dbReference type="SUPFAM" id="SSF51735">
    <property type="entry name" value="NAD(P)-binding Rossmann-fold domains"/>
    <property type="match status" value="1"/>
</dbReference>
<evidence type="ECO:0000313" key="5">
    <source>
        <dbReference type="Proteomes" id="UP000316541"/>
    </source>
</evidence>
<dbReference type="InterPro" id="IPR020904">
    <property type="entry name" value="Sc_DH/Rdtase_CS"/>
</dbReference>
<dbReference type="EMBL" id="VIRM01000007">
    <property type="protein sequence ID" value="TQS22335.1"/>
    <property type="molecule type" value="Genomic_DNA"/>
</dbReference>
<dbReference type="AlphaFoldDB" id="A0A544Z033"/>
<evidence type="ECO:0000256" key="1">
    <source>
        <dbReference type="ARBA" id="ARBA00006484"/>
    </source>
</evidence>
<dbReference type="CDD" id="cd05233">
    <property type="entry name" value="SDR_c"/>
    <property type="match status" value="1"/>
</dbReference>
<organism evidence="4 5">
    <name type="scientific">Microbispora hainanensis</name>
    <dbReference type="NCBI Taxonomy" id="568844"/>
    <lineage>
        <taxon>Bacteria</taxon>
        <taxon>Bacillati</taxon>
        <taxon>Actinomycetota</taxon>
        <taxon>Actinomycetes</taxon>
        <taxon>Streptosporangiales</taxon>
        <taxon>Streptosporangiaceae</taxon>
        <taxon>Microbispora</taxon>
    </lineage>
</organism>
<dbReference type="PANTHER" id="PTHR42760">
    <property type="entry name" value="SHORT-CHAIN DEHYDROGENASES/REDUCTASES FAMILY MEMBER"/>
    <property type="match status" value="1"/>
</dbReference>
<comment type="caution">
    <text evidence="4">The sequence shown here is derived from an EMBL/GenBank/DDBJ whole genome shotgun (WGS) entry which is preliminary data.</text>
</comment>
<evidence type="ECO:0000256" key="2">
    <source>
        <dbReference type="ARBA" id="ARBA00023002"/>
    </source>
</evidence>
<keyword evidence="2" id="KW-0560">Oxidoreductase</keyword>
<accession>A0A544Z033</accession>
<dbReference type="Pfam" id="PF13561">
    <property type="entry name" value="adh_short_C2"/>
    <property type="match status" value="1"/>
</dbReference>